<accession>A0A9R1SZ72</accession>
<dbReference type="GO" id="GO:0005031">
    <property type="term" value="F:tumor necrosis factor receptor activity"/>
    <property type="evidence" value="ECO:0007669"/>
    <property type="project" value="InterPro"/>
</dbReference>
<comment type="caution">
    <text evidence="1">Lacks conserved residue(s) required for the propagation of feature annotation.</text>
</comment>
<proteinExistence type="predicted"/>
<feature type="chain" id="PRO_5040481203" evidence="3">
    <location>
        <begin position="27"/>
        <end position="179"/>
    </location>
</feature>
<dbReference type="Pfam" id="PF00020">
    <property type="entry name" value="TNFR_c6"/>
    <property type="match status" value="2"/>
</dbReference>
<feature type="disulfide bond" evidence="1">
    <location>
        <begin position="83"/>
        <end position="101"/>
    </location>
</feature>
<evidence type="ECO:0000256" key="2">
    <source>
        <dbReference type="SAM" id="MobiDB-lite"/>
    </source>
</evidence>
<dbReference type="InterPro" id="IPR020445">
    <property type="entry name" value="TNFR_4"/>
</dbReference>
<gene>
    <name evidence="6" type="primary">LOC105264484</name>
</gene>
<dbReference type="InterPro" id="IPR001368">
    <property type="entry name" value="TNFR/NGFR_Cys_rich_reg"/>
</dbReference>
<dbReference type="Proteomes" id="UP000694866">
    <property type="component" value="Unplaced"/>
</dbReference>
<dbReference type="PANTHER" id="PTHR47881:SF1">
    <property type="entry name" value="TUMOR NECROSIS FACTOR RECEPTOR SUPERFAMILY MEMBER 4"/>
    <property type="match status" value="1"/>
</dbReference>
<feature type="disulfide bond" evidence="1">
    <location>
        <begin position="80"/>
        <end position="93"/>
    </location>
</feature>
<organism evidence="5 6">
    <name type="scientific">Fopius arisanus</name>
    <dbReference type="NCBI Taxonomy" id="64838"/>
    <lineage>
        <taxon>Eukaryota</taxon>
        <taxon>Metazoa</taxon>
        <taxon>Ecdysozoa</taxon>
        <taxon>Arthropoda</taxon>
        <taxon>Hexapoda</taxon>
        <taxon>Insecta</taxon>
        <taxon>Pterygota</taxon>
        <taxon>Neoptera</taxon>
        <taxon>Endopterygota</taxon>
        <taxon>Hymenoptera</taxon>
        <taxon>Apocrita</taxon>
        <taxon>Ichneumonoidea</taxon>
        <taxon>Braconidae</taxon>
        <taxon>Opiinae</taxon>
        <taxon>Fopius</taxon>
    </lineage>
</organism>
<feature type="signal peptide" evidence="3">
    <location>
        <begin position="1"/>
        <end position="26"/>
    </location>
</feature>
<sequence length="179" mass="19942">MMIAGRVSVALFTLYFVISIITTSEGRPRIRHHRGDSRCTKCAPGWGVSTACTPEKDTECSKCARGSYSPHHSLQPCWICSRCGPGLYEAHPCTSKTDTVCDSCHRHALDNADYHGKCKSHKSLFLAPEDAKSTGEESSLVNEDDDELNDNQEKEREIILAQDIEADLRAAQKHSMQRF</sequence>
<keyword evidence="1" id="KW-1015">Disulfide bond</keyword>
<evidence type="ECO:0000256" key="3">
    <source>
        <dbReference type="SAM" id="SignalP"/>
    </source>
</evidence>
<dbReference type="PANTHER" id="PTHR47881">
    <property type="entry name" value="TUMOR NECROSIS FACTOR RECEPTOR SUBFAMILY MEMBER 4"/>
    <property type="match status" value="1"/>
</dbReference>
<dbReference type="Gene3D" id="2.10.50.10">
    <property type="entry name" value="Tumor Necrosis Factor Receptor, subunit A, domain 2"/>
    <property type="match status" value="2"/>
</dbReference>
<dbReference type="KEGG" id="fas:105264484"/>
<reference evidence="6" key="1">
    <citation type="submission" date="2025-08" db="UniProtKB">
        <authorList>
            <consortium name="RefSeq"/>
        </authorList>
    </citation>
    <scope>IDENTIFICATION</scope>
    <source>
        <strain evidence="6">USDA-PBARC FA_bdor</strain>
        <tissue evidence="6">Whole organism</tissue>
    </source>
</reference>
<feature type="region of interest" description="Disordered" evidence="2">
    <location>
        <begin position="129"/>
        <end position="152"/>
    </location>
</feature>
<feature type="domain" description="TNFR-Cys" evidence="4">
    <location>
        <begin position="62"/>
        <end position="101"/>
    </location>
</feature>
<name>A0A9R1SZ72_9HYME</name>
<evidence type="ECO:0000313" key="6">
    <source>
        <dbReference type="RefSeq" id="XP_011299688.1"/>
    </source>
</evidence>
<dbReference type="RefSeq" id="XP_011299688.1">
    <property type="nucleotide sequence ID" value="XM_011301386.1"/>
</dbReference>
<dbReference type="PROSITE" id="PS50050">
    <property type="entry name" value="TNFR_NGFR_2"/>
    <property type="match status" value="1"/>
</dbReference>
<evidence type="ECO:0000259" key="4">
    <source>
        <dbReference type="PROSITE" id="PS50050"/>
    </source>
</evidence>
<dbReference type="SMART" id="SM00208">
    <property type="entry name" value="TNFR"/>
    <property type="match status" value="2"/>
</dbReference>
<evidence type="ECO:0000313" key="5">
    <source>
        <dbReference type="Proteomes" id="UP000694866"/>
    </source>
</evidence>
<dbReference type="PROSITE" id="PS00652">
    <property type="entry name" value="TNFR_NGFR_1"/>
    <property type="match status" value="1"/>
</dbReference>
<dbReference type="SUPFAM" id="SSF57586">
    <property type="entry name" value="TNF receptor-like"/>
    <property type="match status" value="2"/>
</dbReference>
<evidence type="ECO:0000256" key="1">
    <source>
        <dbReference type="PROSITE-ProRule" id="PRU00206"/>
    </source>
</evidence>
<dbReference type="AlphaFoldDB" id="A0A9R1SZ72"/>
<keyword evidence="3" id="KW-0732">Signal</keyword>
<dbReference type="GeneID" id="105264484"/>
<feature type="repeat" description="TNFR-Cys" evidence="1">
    <location>
        <begin position="62"/>
        <end position="101"/>
    </location>
</feature>
<dbReference type="OrthoDB" id="10048028at2759"/>
<keyword evidence="5" id="KW-1185">Reference proteome</keyword>
<protein>
    <submittedName>
        <fullName evidence="6">Tumor necrosis factor receptor superfamily member 5-like</fullName>
    </submittedName>
</protein>